<name>A0ABU9SG93_9BURK</name>
<evidence type="ECO:0000313" key="2">
    <source>
        <dbReference type="Proteomes" id="UP001390669"/>
    </source>
</evidence>
<protein>
    <submittedName>
        <fullName evidence="1">DUF1799 domain-containing protein</fullName>
    </submittedName>
</protein>
<sequence length="162" mass="17551">MALHHGIPRFAAENSACSCRTLGGFPRGAFGSRKKKLIGAARKWAGAAPDDGEIDDGVASALAAFGARQVDVDSARERARESDFEVYPDNWETVQVFLALGTQWRAIAVSTMASARVLQTGIDYGVIDPVFRLLGVARKRRAAVFEKLRVMEEAALDVMHSS</sequence>
<organism evidence="1 2">
    <name type="scientific">Paraburkholderia guartelaensis</name>
    <dbReference type="NCBI Taxonomy" id="2546446"/>
    <lineage>
        <taxon>Bacteria</taxon>
        <taxon>Pseudomonadati</taxon>
        <taxon>Pseudomonadota</taxon>
        <taxon>Betaproteobacteria</taxon>
        <taxon>Burkholderiales</taxon>
        <taxon>Burkholderiaceae</taxon>
        <taxon>Paraburkholderia</taxon>
    </lineage>
</organism>
<proteinExistence type="predicted"/>
<accession>A0ABU9SG93</accession>
<dbReference type="Proteomes" id="UP001390669">
    <property type="component" value="Unassembled WGS sequence"/>
</dbReference>
<dbReference type="EMBL" id="JAYMRW010000008">
    <property type="protein sequence ID" value="MEM5449853.1"/>
    <property type="molecule type" value="Genomic_DNA"/>
</dbReference>
<dbReference type="RefSeq" id="WP_406952909.1">
    <property type="nucleotide sequence ID" value="NZ_JAYMRW010000008.1"/>
</dbReference>
<reference evidence="1 2" key="1">
    <citation type="submission" date="2024-01" db="EMBL/GenBank/DDBJ databases">
        <title>The diversity of rhizobia nodulating Mimosa spp. in eleven states of Brazil covering several biomes is determined by host plant, location, and edaphic factors.</title>
        <authorList>
            <person name="Rouws L."/>
            <person name="Barauna A."/>
            <person name="Beukes C."/>
            <person name="De Faria S.M."/>
            <person name="Gross E."/>
            <person name="Dos Reis Junior F.B."/>
            <person name="Simon M."/>
            <person name="Maluk M."/>
            <person name="Odee D.W."/>
            <person name="Kenicer G."/>
            <person name="Young J.P.W."/>
            <person name="Reis V.M."/>
            <person name="Zilli J."/>
            <person name="James E.K."/>
        </authorList>
    </citation>
    <scope>NUCLEOTIDE SEQUENCE [LARGE SCALE GENOMIC DNA]</scope>
    <source>
        <strain evidence="1 2">JPY164</strain>
    </source>
</reference>
<comment type="caution">
    <text evidence="1">The sequence shown here is derived from an EMBL/GenBank/DDBJ whole genome shotgun (WGS) entry which is preliminary data.</text>
</comment>
<gene>
    <name evidence="1" type="ORF">VSR33_20460</name>
</gene>
<evidence type="ECO:0000313" key="1">
    <source>
        <dbReference type="EMBL" id="MEM5449853.1"/>
    </source>
</evidence>
<keyword evidence="2" id="KW-1185">Reference proteome</keyword>
<dbReference type="Pfam" id="PF08809">
    <property type="entry name" value="DUF1799"/>
    <property type="match status" value="1"/>
</dbReference>
<dbReference type="InterPro" id="IPR014915">
    <property type="entry name" value="Phage_TLS_TfmB"/>
</dbReference>